<keyword evidence="2" id="KW-1185">Reference proteome</keyword>
<proteinExistence type="predicted"/>
<evidence type="ECO:0008006" key="3">
    <source>
        <dbReference type="Google" id="ProtNLM"/>
    </source>
</evidence>
<protein>
    <recommendedName>
        <fullName evidence="3">Ferredoxin</fullName>
    </recommendedName>
</protein>
<comment type="caution">
    <text evidence="1">The sequence shown here is derived from an EMBL/GenBank/DDBJ whole genome shotgun (WGS) entry which is preliminary data.</text>
</comment>
<organism evidence="1 2">
    <name type="scientific">Tistrella bauzanensis</name>
    <dbReference type="NCBI Taxonomy" id="657419"/>
    <lineage>
        <taxon>Bacteria</taxon>
        <taxon>Pseudomonadati</taxon>
        <taxon>Pseudomonadota</taxon>
        <taxon>Alphaproteobacteria</taxon>
        <taxon>Geminicoccales</taxon>
        <taxon>Geminicoccaceae</taxon>
        <taxon>Tistrella</taxon>
    </lineage>
</organism>
<accession>A0ABQ1IP30</accession>
<reference evidence="2" key="1">
    <citation type="journal article" date="2019" name="Int. J. Syst. Evol. Microbiol.">
        <title>The Global Catalogue of Microorganisms (GCM) 10K type strain sequencing project: providing services to taxonomists for standard genome sequencing and annotation.</title>
        <authorList>
            <consortium name="The Broad Institute Genomics Platform"/>
            <consortium name="The Broad Institute Genome Sequencing Center for Infectious Disease"/>
            <person name="Wu L."/>
            <person name="Ma J."/>
        </authorList>
    </citation>
    <scope>NUCLEOTIDE SEQUENCE [LARGE SCALE GENOMIC DNA]</scope>
    <source>
        <strain evidence="2">CGMCC 1.10188</strain>
    </source>
</reference>
<name>A0ABQ1IP30_9PROT</name>
<dbReference type="SUPFAM" id="SSF52833">
    <property type="entry name" value="Thioredoxin-like"/>
    <property type="match status" value="1"/>
</dbReference>
<dbReference type="Proteomes" id="UP000603352">
    <property type="component" value="Unassembled WGS sequence"/>
</dbReference>
<dbReference type="InterPro" id="IPR036249">
    <property type="entry name" value="Thioredoxin-like_sf"/>
</dbReference>
<dbReference type="Gene3D" id="3.40.30.10">
    <property type="entry name" value="Glutaredoxin"/>
    <property type="match status" value="1"/>
</dbReference>
<gene>
    <name evidence="1" type="ORF">GCM10011505_29560</name>
</gene>
<dbReference type="RefSeq" id="WP_188579216.1">
    <property type="nucleotide sequence ID" value="NZ_BMDZ01000035.1"/>
</dbReference>
<evidence type="ECO:0000313" key="2">
    <source>
        <dbReference type="Proteomes" id="UP000603352"/>
    </source>
</evidence>
<dbReference type="CDD" id="cd02980">
    <property type="entry name" value="TRX_Fd_family"/>
    <property type="match status" value="1"/>
</dbReference>
<sequence length="135" mass="14576">MSGERLDPPLYYERHIFVCTNERPAGHPRGCCEAGAATKLRNYMKARAKELGIPSARVNNAGCLDRCELGPTLVVYPEGVWYGYRTTEDMDEILTVHIAGGGRVERLMLKPGDDDRAKAALAEARAAAKAAAAAG</sequence>
<dbReference type="EMBL" id="BMDZ01000035">
    <property type="protein sequence ID" value="GGB46517.1"/>
    <property type="molecule type" value="Genomic_DNA"/>
</dbReference>
<evidence type="ECO:0000313" key="1">
    <source>
        <dbReference type="EMBL" id="GGB46517.1"/>
    </source>
</evidence>